<dbReference type="AlphaFoldDB" id="A0A183I5Y6"/>
<proteinExistence type="predicted"/>
<name>A0A183I5Y6_9BILA</name>
<keyword evidence="3" id="KW-1185">Reference proteome</keyword>
<protein>
    <submittedName>
        <fullName evidence="4">DUF1758 domain-containing protein</fullName>
    </submittedName>
</protein>
<sequence length="138" mass="15661">MDSKIIPLKVNVLEYLTNPLPVVSFDQHKVSTILNQFRIDGELKRKKPPDILIGVDYFSEFIQFKKSRKTKSGFSLIKTKVDPIWTGKGYIKELCNINKIITHPKCAIMQNVTSPNISVIPTTVLLIKPFQISINFGS</sequence>
<dbReference type="Pfam" id="PF05585">
    <property type="entry name" value="DUF1758"/>
    <property type="match status" value="1"/>
</dbReference>
<evidence type="ECO:0000313" key="4">
    <source>
        <dbReference type="WBParaSite" id="OFLC_0001515901-mRNA-1"/>
    </source>
</evidence>
<dbReference type="InterPro" id="IPR008737">
    <property type="entry name" value="DUF1758"/>
</dbReference>
<evidence type="ECO:0000313" key="3">
    <source>
        <dbReference type="Proteomes" id="UP000267606"/>
    </source>
</evidence>
<accession>A0A183I5Y6</accession>
<dbReference type="STRING" id="387005.A0A183I5Y6"/>
<dbReference type="EMBL" id="UZAJ01041677">
    <property type="protein sequence ID" value="VDP20577.1"/>
    <property type="molecule type" value="Genomic_DNA"/>
</dbReference>
<dbReference type="Proteomes" id="UP000267606">
    <property type="component" value="Unassembled WGS sequence"/>
</dbReference>
<reference evidence="4" key="1">
    <citation type="submission" date="2016-06" db="UniProtKB">
        <authorList>
            <consortium name="WormBaseParasite"/>
        </authorList>
    </citation>
    <scope>IDENTIFICATION</scope>
</reference>
<evidence type="ECO:0000313" key="2">
    <source>
        <dbReference type="EMBL" id="VDP20577.1"/>
    </source>
</evidence>
<gene>
    <name evidence="2" type="ORF">OFLC_LOCUS15149</name>
</gene>
<reference evidence="2 3" key="2">
    <citation type="submission" date="2018-11" db="EMBL/GenBank/DDBJ databases">
        <authorList>
            <consortium name="Pathogen Informatics"/>
        </authorList>
    </citation>
    <scope>NUCLEOTIDE SEQUENCE [LARGE SCALE GENOMIC DNA]</scope>
</reference>
<feature type="domain" description="DUF1758" evidence="1">
    <location>
        <begin position="41"/>
        <end position="88"/>
    </location>
</feature>
<dbReference type="WBParaSite" id="OFLC_0001515901-mRNA-1">
    <property type="protein sequence ID" value="OFLC_0001515901-mRNA-1"/>
    <property type="gene ID" value="OFLC_0001515901"/>
</dbReference>
<evidence type="ECO:0000259" key="1">
    <source>
        <dbReference type="Pfam" id="PF05585"/>
    </source>
</evidence>
<organism evidence="4">
    <name type="scientific">Onchocerca flexuosa</name>
    <dbReference type="NCBI Taxonomy" id="387005"/>
    <lineage>
        <taxon>Eukaryota</taxon>
        <taxon>Metazoa</taxon>
        <taxon>Ecdysozoa</taxon>
        <taxon>Nematoda</taxon>
        <taxon>Chromadorea</taxon>
        <taxon>Rhabditida</taxon>
        <taxon>Spirurina</taxon>
        <taxon>Spiruromorpha</taxon>
        <taxon>Filarioidea</taxon>
        <taxon>Onchocercidae</taxon>
        <taxon>Onchocerca</taxon>
    </lineage>
</organism>